<protein>
    <recommendedName>
        <fullName evidence="1">DUF985 domain-containing protein</fullName>
    </recommendedName>
</protein>
<feature type="domain" description="DUF985" evidence="1">
    <location>
        <begin position="9"/>
        <end position="55"/>
    </location>
</feature>
<dbReference type="SUPFAM" id="SSF51182">
    <property type="entry name" value="RmlC-like cupins"/>
    <property type="match status" value="1"/>
</dbReference>
<accession>A8G338</accession>
<sequence>MKFNQKNLEIIKKFNLSPYPEGGWFSEIVRSKNYLIRKDDQSRNFITGIYSLFEKNY</sequence>
<dbReference type="KEGG" id="pmh:P9215_04031"/>
<evidence type="ECO:0000313" key="2">
    <source>
        <dbReference type="EMBL" id="ABV50019.1"/>
    </source>
</evidence>
<dbReference type="InterPro" id="IPR011051">
    <property type="entry name" value="RmlC_Cupin_sf"/>
</dbReference>
<organism evidence="2 3">
    <name type="scientific">Prochlorococcus marinus (strain MIT 9215)</name>
    <dbReference type="NCBI Taxonomy" id="93060"/>
    <lineage>
        <taxon>Bacteria</taxon>
        <taxon>Bacillati</taxon>
        <taxon>Cyanobacteriota</taxon>
        <taxon>Cyanophyceae</taxon>
        <taxon>Synechococcales</taxon>
        <taxon>Prochlorococcaceae</taxon>
        <taxon>Prochlorococcus</taxon>
    </lineage>
</organism>
<dbReference type="HOGENOM" id="CLU_3010695_0_0_3"/>
<dbReference type="EMBL" id="CP000825">
    <property type="protein sequence ID" value="ABV50019.1"/>
    <property type="molecule type" value="Genomic_DNA"/>
</dbReference>
<dbReference type="InterPro" id="IPR009327">
    <property type="entry name" value="Cupin_DUF985"/>
</dbReference>
<dbReference type="InterPro" id="IPR014710">
    <property type="entry name" value="RmlC-like_jellyroll"/>
</dbReference>
<dbReference type="AlphaFoldDB" id="A8G338"/>
<reference evidence="2 3" key="1">
    <citation type="journal article" date="2007" name="PLoS Genet.">
        <title>Patterns and implications of gene gain and loss in the evolution of Prochlorococcus.</title>
        <authorList>
            <person name="Kettler G.C."/>
            <person name="Martiny A.C."/>
            <person name="Huang K."/>
            <person name="Zucker J."/>
            <person name="Coleman M.L."/>
            <person name="Rodrigue S."/>
            <person name="Chen F."/>
            <person name="Lapidus A."/>
            <person name="Ferriera S."/>
            <person name="Johnson J."/>
            <person name="Steglich C."/>
            <person name="Church G.M."/>
            <person name="Richardson P."/>
            <person name="Chisholm S.W."/>
        </authorList>
    </citation>
    <scope>NUCLEOTIDE SEQUENCE [LARGE SCALE GENOMIC DNA]</scope>
    <source>
        <strain evidence="2 3">MIT 9215</strain>
    </source>
</reference>
<dbReference type="Gene3D" id="2.60.120.10">
    <property type="entry name" value="Jelly Rolls"/>
    <property type="match status" value="1"/>
</dbReference>
<name>A8G338_PROM2</name>
<proteinExistence type="predicted"/>
<dbReference type="Proteomes" id="UP000002014">
    <property type="component" value="Chromosome"/>
</dbReference>
<dbReference type="RefSeq" id="WP_012007161.1">
    <property type="nucleotide sequence ID" value="NC_009840.1"/>
</dbReference>
<evidence type="ECO:0000259" key="1">
    <source>
        <dbReference type="Pfam" id="PF06172"/>
    </source>
</evidence>
<evidence type="ECO:0000313" key="3">
    <source>
        <dbReference type="Proteomes" id="UP000002014"/>
    </source>
</evidence>
<gene>
    <name evidence="2" type="ordered locus">P9215_04031</name>
</gene>
<dbReference type="Pfam" id="PF06172">
    <property type="entry name" value="Cupin_5"/>
    <property type="match status" value="1"/>
</dbReference>
<dbReference type="STRING" id="93060.P9215_04031"/>